<dbReference type="AlphaFoldDB" id="A0A016SWU5"/>
<feature type="compositionally biased region" description="Low complexity" evidence="1">
    <location>
        <begin position="21"/>
        <end position="33"/>
    </location>
</feature>
<dbReference type="Proteomes" id="UP000024635">
    <property type="component" value="Unassembled WGS sequence"/>
</dbReference>
<reference evidence="3" key="1">
    <citation type="journal article" date="2015" name="Nat. Genet.">
        <title>The genome and transcriptome of the zoonotic hookworm Ancylostoma ceylanicum identify infection-specific gene families.</title>
        <authorList>
            <person name="Schwarz E.M."/>
            <person name="Hu Y."/>
            <person name="Antoshechkin I."/>
            <person name="Miller M.M."/>
            <person name="Sternberg P.W."/>
            <person name="Aroian R.V."/>
        </authorList>
    </citation>
    <scope>NUCLEOTIDE SEQUENCE</scope>
    <source>
        <strain evidence="3">HY135</strain>
    </source>
</reference>
<feature type="region of interest" description="Disordered" evidence="1">
    <location>
        <begin position="1"/>
        <end position="33"/>
    </location>
</feature>
<evidence type="ECO:0000313" key="3">
    <source>
        <dbReference type="Proteomes" id="UP000024635"/>
    </source>
</evidence>
<evidence type="ECO:0000256" key="1">
    <source>
        <dbReference type="SAM" id="MobiDB-lite"/>
    </source>
</evidence>
<dbReference type="EMBL" id="JARK01001501">
    <property type="protein sequence ID" value="EYB94940.1"/>
    <property type="molecule type" value="Genomic_DNA"/>
</dbReference>
<protein>
    <submittedName>
        <fullName evidence="2">Uncharacterized protein</fullName>
    </submittedName>
</protein>
<gene>
    <name evidence="2" type="primary">Acey_s0165.g20</name>
    <name evidence="2" type="ORF">Y032_0165g20</name>
</gene>
<evidence type="ECO:0000313" key="2">
    <source>
        <dbReference type="EMBL" id="EYB94940.1"/>
    </source>
</evidence>
<proteinExistence type="predicted"/>
<keyword evidence="3" id="KW-1185">Reference proteome</keyword>
<name>A0A016SWU5_9BILA</name>
<accession>A0A016SWU5</accession>
<organism evidence="2 3">
    <name type="scientific">Ancylostoma ceylanicum</name>
    <dbReference type="NCBI Taxonomy" id="53326"/>
    <lineage>
        <taxon>Eukaryota</taxon>
        <taxon>Metazoa</taxon>
        <taxon>Ecdysozoa</taxon>
        <taxon>Nematoda</taxon>
        <taxon>Chromadorea</taxon>
        <taxon>Rhabditida</taxon>
        <taxon>Rhabditina</taxon>
        <taxon>Rhabditomorpha</taxon>
        <taxon>Strongyloidea</taxon>
        <taxon>Ancylostomatidae</taxon>
        <taxon>Ancylostomatinae</taxon>
        <taxon>Ancylostoma</taxon>
    </lineage>
</organism>
<sequence length="100" mass="11193">MFRTFSDKRALGTPPEQRNTSNGNPSSSISQSLLSSPQFPFWLSSFWQQLQKNGTSLEEVLPRFLLDALRCSGCVFSAFLSELPFPKSACLSTALEWQTL</sequence>
<comment type="caution">
    <text evidence="2">The sequence shown here is derived from an EMBL/GenBank/DDBJ whole genome shotgun (WGS) entry which is preliminary data.</text>
</comment>
<feature type="compositionally biased region" description="Basic and acidic residues" evidence="1">
    <location>
        <begin position="1"/>
        <end position="10"/>
    </location>
</feature>